<accession>Q4REU5</accession>
<name>Q4REU5_TETNG</name>
<proteinExistence type="predicted"/>
<organism evidence="2">
    <name type="scientific">Tetraodon nigroviridis</name>
    <name type="common">Spotted green pufferfish</name>
    <name type="synonym">Chelonodon nigroviridis</name>
    <dbReference type="NCBI Taxonomy" id="99883"/>
    <lineage>
        <taxon>Eukaryota</taxon>
        <taxon>Metazoa</taxon>
        <taxon>Chordata</taxon>
        <taxon>Craniata</taxon>
        <taxon>Vertebrata</taxon>
        <taxon>Euteleostomi</taxon>
        <taxon>Actinopterygii</taxon>
        <taxon>Neopterygii</taxon>
        <taxon>Teleostei</taxon>
        <taxon>Neoteleostei</taxon>
        <taxon>Acanthomorphata</taxon>
        <taxon>Eupercaria</taxon>
        <taxon>Tetraodontiformes</taxon>
        <taxon>Tetradontoidea</taxon>
        <taxon>Tetraodontidae</taxon>
        <taxon>Tetraodon</taxon>
    </lineage>
</organism>
<feature type="region of interest" description="Disordered" evidence="1">
    <location>
        <begin position="1"/>
        <end position="23"/>
    </location>
</feature>
<evidence type="ECO:0000256" key="1">
    <source>
        <dbReference type="SAM" id="MobiDB-lite"/>
    </source>
</evidence>
<protein>
    <submittedName>
        <fullName evidence="2">(spotted green pufferfish) hypothetical protein</fullName>
    </submittedName>
</protein>
<dbReference type="AlphaFoldDB" id="Q4REU5"/>
<sequence>MSDRASLMPLSNSQSMERAGRSNGAKVKACRDIAVQRPNPAGFDWAKIRSGLEEREQRYGSFPKARRVISCTSDHMSFIWRYFSCVSVTLQSDEEKGGVGKDTACCVDPREGLEPCHSSLSLHQLSLIAREDRIPRAQLFLILFGACEA</sequence>
<reference evidence="2" key="2">
    <citation type="submission" date="2004-02" db="EMBL/GenBank/DDBJ databases">
        <authorList>
            <consortium name="Genoscope"/>
            <consortium name="Whitehead Institute Centre for Genome Research"/>
        </authorList>
    </citation>
    <scope>NUCLEOTIDE SEQUENCE</scope>
</reference>
<comment type="caution">
    <text evidence="2">The sequence shown here is derived from an EMBL/GenBank/DDBJ whole genome shotgun (WGS) entry which is preliminary data.</text>
</comment>
<evidence type="ECO:0000313" key="2">
    <source>
        <dbReference type="EMBL" id="CAG13087.1"/>
    </source>
</evidence>
<reference evidence="2" key="1">
    <citation type="journal article" date="2004" name="Nature">
        <title>Genome duplication in the teleost fish Tetraodon nigroviridis reveals the early vertebrate proto-karyotype.</title>
        <authorList>
            <person name="Jaillon O."/>
            <person name="Aury J.-M."/>
            <person name="Brunet F."/>
            <person name="Petit J.-L."/>
            <person name="Stange-Thomann N."/>
            <person name="Mauceli E."/>
            <person name="Bouneau L."/>
            <person name="Fischer C."/>
            <person name="Ozouf-Costaz C."/>
            <person name="Bernot A."/>
            <person name="Nicaud S."/>
            <person name="Jaffe D."/>
            <person name="Fisher S."/>
            <person name="Lutfalla G."/>
            <person name="Dossat C."/>
            <person name="Segurens B."/>
            <person name="Dasilva C."/>
            <person name="Salanoubat M."/>
            <person name="Levy M."/>
            <person name="Boudet N."/>
            <person name="Castellano S."/>
            <person name="Anthouard V."/>
            <person name="Jubin C."/>
            <person name="Castelli V."/>
            <person name="Katinka M."/>
            <person name="Vacherie B."/>
            <person name="Biemont C."/>
            <person name="Skalli Z."/>
            <person name="Cattolico L."/>
            <person name="Poulain J."/>
            <person name="De Berardinis V."/>
            <person name="Cruaud C."/>
            <person name="Duprat S."/>
            <person name="Brottier P."/>
            <person name="Coutanceau J.-P."/>
            <person name="Gouzy J."/>
            <person name="Parra G."/>
            <person name="Lardier G."/>
            <person name="Chapple C."/>
            <person name="McKernan K.J."/>
            <person name="McEwan P."/>
            <person name="Bosak S."/>
            <person name="Kellis M."/>
            <person name="Volff J.-N."/>
            <person name="Guigo R."/>
            <person name="Zody M.C."/>
            <person name="Mesirov J."/>
            <person name="Lindblad-Toh K."/>
            <person name="Birren B."/>
            <person name="Nusbaum C."/>
            <person name="Kahn D."/>
            <person name="Robinson-Rechavi M."/>
            <person name="Laudet V."/>
            <person name="Schachter V."/>
            <person name="Quetier F."/>
            <person name="Saurin W."/>
            <person name="Scarpelli C."/>
            <person name="Wincker P."/>
            <person name="Lander E.S."/>
            <person name="Weissenbach J."/>
            <person name="Roest Crollius H."/>
        </authorList>
    </citation>
    <scope>NUCLEOTIDE SEQUENCE [LARGE SCALE GENOMIC DNA]</scope>
</reference>
<dbReference type="EMBL" id="CAAE01015122">
    <property type="protein sequence ID" value="CAG13087.1"/>
    <property type="molecule type" value="Genomic_DNA"/>
</dbReference>
<gene>
    <name evidence="2" type="ORF">GSTENG00035610001</name>
</gene>
<dbReference type="KEGG" id="tng:GSTEN00035610G001"/>